<dbReference type="SMART" id="SM00202">
    <property type="entry name" value="SR"/>
    <property type="match status" value="1"/>
</dbReference>
<dbReference type="InterPro" id="IPR036772">
    <property type="entry name" value="SRCR-like_dom_sf"/>
</dbReference>
<dbReference type="Pfam" id="PF00530">
    <property type="entry name" value="SRCR"/>
    <property type="match status" value="1"/>
</dbReference>
<organism evidence="3 4">
    <name type="scientific">Paramuricea clavata</name>
    <name type="common">Red gorgonian</name>
    <name type="synonym">Violescent sea-whip</name>
    <dbReference type="NCBI Taxonomy" id="317549"/>
    <lineage>
        <taxon>Eukaryota</taxon>
        <taxon>Metazoa</taxon>
        <taxon>Cnidaria</taxon>
        <taxon>Anthozoa</taxon>
        <taxon>Octocorallia</taxon>
        <taxon>Malacalcyonacea</taxon>
        <taxon>Plexauridae</taxon>
        <taxon>Paramuricea</taxon>
    </lineage>
</organism>
<dbReference type="Proteomes" id="UP001152795">
    <property type="component" value="Unassembled WGS sequence"/>
</dbReference>
<dbReference type="SUPFAM" id="SSF56487">
    <property type="entry name" value="SRCR-like"/>
    <property type="match status" value="1"/>
</dbReference>
<dbReference type="EMBL" id="CACRXK020022457">
    <property type="protein sequence ID" value="CAB4036829.1"/>
    <property type="molecule type" value="Genomic_DNA"/>
</dbReference>
<feature type="non-terminal residue" evidence="3">
    <location>
        <position position="1"/>
    </location>
</feature>
<gene>
    <name evidence="3" type="ORF">PACLA_8A071992</name>
</gene>
<evidence type="ECO:0000256" key="1">
    <source>
        <dbReference type="ARBA" id="ARBA00022729"/>
    </source>
</evidence>
<dbReference type="PROSITE" id="PS50287">
    <property type="entry name" value="SRCR_2"/>
    <property type="match status" value="1"/>
</dbReference>
<sequence length="211" mass="23286">MELTKILLILPGFIRISHLIELKSASHAFPRMFADDTSISYATDSAKELQNVINSELKAISLRLQGPLSGNGTGRVEIFYNGEWGTICDDGWDVDDARVVCRQLGYIHDVRALQGSEVSDGSGPIWLDDVVCTGSEENLISCSHNGWRIQNCEHDEDAGVECSSRGNIIIRIKLTRNVAVLAIRWLDACQMGKAINVNVKLGFLETENPVQ</sequence>
<dbReference type="Gene3D" id="3.10.250.10">
    <property type="entry name" value="SRCR-like domain"/>
    <property type="match status" value="1"/>
</dbReference>
<dbReference type="OrthoDB" id="5857313at2759"/>
<dbReference type="FunFam" id="3.10.250.10:FF:000001">
    <property type="entry name" value="Lysyl oxidase 4 isoform X1"/>
    <property type="match status" value="1"/>
</dbReference>
<accession>A0A7D9LPU0</accession>
<evidence type="ECO:0000256" key="2">
    <source>
        <dbReference type="ARBA" id="ARBA00023157"/>
    </source>
</evidence>
<reference evidence="3" key="1">
    <citation type="submission" date="2020-04" db="EMBL/GenBank/DDBJ databases">
        <authorList>
            <person name="Alioto T."/>
            <person name="Alioto T."/>
            <person name="Gomez Garrido J."/>
        </authorList>
    </citation>
    <scope>NUCLEOTIDE SEQUENCE</scope>
    <source>
        <strain evidence="3">A484AB</strain>
    </source>
</reference>
<keyword evidence="4" id="KW-1185">Reference proteome</keyword>
<dbReference type="PANTHER" id="PTHR48071:SF27">
    <property type="entry name" value="SCAVENGER RECEPTOR CYSTEINE-RICH TYPE 1 PROTEIN M130-LIKE"/>
    <property type="match status" value="1"/>
</dbReference>
<dbReference type="AlphaFoldDB" id="A0A7D9LPU0"/>
<comment type="caution">
    <text evidence="3">The sequence shown here is derived from an EMBL/GenBank/DDBJ whole genome shotgun (WGS) entry which is preliminary data.</text>
</comment>
<keyword evidence="2" id="KW-1015">Disulfide bond</keyword>
<dbReference type="PANTHER" id="PTHR48071">
    <property type="entry name" value="SRCR DOMAIN-CONTAINING PROTEIN"/>
    <property type="match status" value="1"/>
</dbReference>
<evidence type="ECO:0000313" key="3">
    <source>
        <dbReference type="EMBL" id="CAB4036829.1"/>
    </source>
</evidence>
<dbReference type="GO" id="GO:0016020">
    <property type="term" value="C:membrane"/>
    <property type="evidence" value="ECO:0007669"/>
    <property type="project" value="InterPro"/>
</dbReference>
<keyword evidence="1" id="KW-0732">Signal</keyword>
<name>A0A7D9LPU0_PARCT</name>
<dbReference type="InterPro" id="IPR001190">
    <property type="entry name" value="SRCR"/>
</dbReference>
<evidence type="ECO:0000313" key="4">
    <source>
        <dbReference type="Proteomes" id="UP001152795"/>
    </source>
</evidence>
<protein>
    <submittedName>
        <fullName evidence="3">Deleted in malignant brain tumors 1 -like</fullName>
    </submittedName>
</protein>
<dbReference type="PRINTS" id="PR00258">
    <property type="entry name" value="SPERACTRCPTR"/>
</dbReference>
<proteinExistence type="predicted"/>